<evidence type="ECO:0000256" key="13">
    <source>
        <dbReference type="PROSITE-ProRule" id="PRU00196"/>
    </source>
</evidence>
<feature type="disulfide bond" evidence="12">
    <location>
        <begin position="236"/>
        <end position="254"/>
    </location>
</feature>
<dbReference type="InterPro" id="IPR048722">
    <property type="entry name" value="CFAI_FIMAC_N"/>
</dbReference>
<feature type="disulfide bond" evidence="13">
    <location>
        <begin position="196"/>
        <end position="206"/>
    </location>
</feature>
<dbReference type="Proteomes" id="UP001279410">
    <property type="component" value="Unassembled WGS sequence"/>
</dbReference>
<dbReference type="Pfam" id="PF00089">
    <property type="entry name" value="Trypsin"/>
    <property type="match status" value="1"/>
</dbReference>
<sequence length="624" mass="68725">MTWVRVSLLLLFLLVSVTLSTQSSPPKSDEFLGPVECFEKKLTRESCDLVFCPPWQRCINGRCTCKPPYLCPAEGMTPVCARDNKQLRSFCQAMAASCQSKKPFMSHFGTTCTADQPKFRSSIDQGTELVRLFVPGTGGGGEEVLVCQELWDMAAANVACKEDGHPLGASSTGTVSYISLKSFDDQLPGKCVSVRCQGYENSLAECVIYDKVNIDNREVATATCVQPTNNECDFKCVNGKCVSLSQTCDGVDDCGDRSDEMCCKNCRNGAFRCSTGVCLRREAVGDGQIDCLDGEDESKKHTTTETSPPPLRNAEYTSPKNETKVTRAHLESKLSCGVAQTTTTNHDVEEYQGRARRRRMLGGQPTTPTQIQWQVALEMNSQFHCGGAYIGGCWVVTAAHCIGPNPSLSLGNTGASGQNSETNRKPHPSAFKAKFSLWKRIRVQPSTDLVPVKDVHVHPEYNPITHENDIALVKLEKLPFREECLMENPAITPVCVPWTTQLFHPNHTCTISGWGQTSGDRLSLVLQWARVPLVEDCERFYNDSFKPGMICAGNLDGSVDACQGDNGGPLVCEDELGVSYLWGIVSWRQGCVPSRSPGIYTQVAHYFEWIRLHTGWPTVTRFNS</sequence>
<comment type="caution">
    <text evidence="13">Lacks conserved residue(s) required for the propagation of feature annotation.</text>
</comment>
<evidence type="ECO:0000256" key="12">
    <source>
        <dbReference type="PROSITE-ProRule" id="PRU00124"/>
    </source>
</evidence>
<evidence type="ECO:0000256" key="2">
    <source>
        <dbReference type="ARBA" id="ARBA00022525"/>
    </source>
</evidence>
<gene>
    <name evidence="18" type="ORF">AKAME5_002076300</name>
</gene>
<feature type="signal peptide" evidence="15">
    <location>
        <begin position="1"/>
        <end position="20"/>
    </location>
</feature>
<dbReference type="InterPro" id="IPR001314">
    <property type="entry name" value="Peptidase_S1A"/>
</dbReference>
<dbReference type="SUPFAM" id="SSF100895">
    <property type="entry name" value="Kazal-type serine protease inhibitors"/>
    <property type="match status" value="1"/>
</dbReference>
<feature type="region of interest" description="Disordered" evidence="14">
    <location>
        <begin position="295"/>
        <end position="322"/>
    </location>
</feature>
<dbReference type="InterPro" id="IPR018114">
    <property type="entry name" value="TRYPSIN_HIS"/>
</dbReference>
<dbReference type="Gene3D" id="3.30.60.30">
    <property type="match status" value="1"/>
</dbReference>
<dbReference type="Gene3D" id="4.10.400.10">
    <property type="entry name" value="Low-density Lipoprotein Receptor"/>
    <property type="match status" value="2"/>
</dbReference>
<keyword evidence="7" id="KW-0720">Serine protease</keyword>
<dbReference type="Pfam" id="PF21287">
    <property type="entry name" value="Kazal_CFAI"/>
    <property type="match status" value="1"/>
</dbReference>
<evidence type="ECO:0000313" key="19">
    <source>
        <dbReference type="Proteomes" id="UP001279410"/>
    </source>
</evidence>
<dbReference type="PROSITE" id="PS01209">
    <property type="entry name" value="LDLRA_1"/>
    <property type="match status" value="1"/>
</dbReference>
<keyword evidence="8" id="KW-0391">Immunity</keyword>
<comment type="similarity">
    <text evidence="11">Belongs to the peptidase S1 family. CLIP subfamily.</text>
</comment>
<keyword evidence="10" id="KW-0325">Glycoprotein</keyword>
<dbReference type="SUPFAM" id="SSF57424">
    <property type="entry name" value="LDL receptor-like module"/>
    <property type="match status" value="2"/>
</dbReference>
<dbReference type="PRINTS" id="PR00722">
    <property type="entry name" value="CHYMOTRYPSIN"/>
</dbReference>
<evidence type="ECO:0000256" key="10">
    <source>
        <dbReference type="ARBA" id="ARBA00023180"/>
    </source>
</evidence>
<feature type="domain" description="SRCR" evidence="17">
    <location>
        <begin position="146"/>
        <end position="237"/>
    </location>
</feature>
<feature type="disulfide bond" evidence="12">
    <location>
        <begin position="248"/>
        <end position="263"/>
    </location>
</feature>
<dbReference type="InterPro" id="IPR001254">
    <property type="entry name" value="Trypsin_dom"/>
</dbReference>
<evidence type="ECO:0000256" key="6">
    <source>
        <dbReference type="ARBA" id="ARBA00022801"/>
    </source>
</evidence>
<dbReference type="SMART" id="SM00020">
    <property type="entry name" value="Tryp_SPc"/>
    <property type="match status" value="1"/>
</dbReference>
<dbReference type="SUPFAM" id="SSF50494">
    <property type="entry name" value="Trypsin-like serine proteases"/>
    <property type="match status" value="1"/>
</dbReference>
<evidence type="ECO:0000256" key="7">
    <source>
        <dbReference type="ARBA" id="ARBA00022825"/>
    </source>
</evidence>
<evidence type="ECO:0000256" key="15">
    <source>
        <dbReference type="SAM" id="SignalP"/>
    </source>
</evidence>
<evidence type="ECO:0000256" key="4">
    <source>
        <dbReference type="ARBA" id="ARBA00022729"/>
    </source>
</evidence>
<dbReference type="InterPro" id="IPR036055">
    <property type="entry name" value="LDL_receptor-like_sf"/>
</dbReference>
<dbReference type="InterPro" id="IPR036058">
    <property type="entry name" value="Kazal_dom_sf"/>
</dbReference>
<dbReference type="Gene3D" id="3.10.250.10">
    <property type="entry name" value="SRCR-like domain"/>
    <property type="match status" value="1"/>
</dbReference>
<evidence type="ECO:0000256" key="1">
    <source>
        <dbReference type="ARBA" id="ARBA00004613"/>
    </source>
</evidence>
<dbReference type="PANTHER" id="PTHR24252">
    <property type="entry name" value="ACROSIN-RELATED"/>
    <property type="match status" value="1"/>
</dbReference>
<organism evidence="18 19">
    <name type="scientific">Lates japonicus</name>
    <name type="common">Japanese lates</name>
    <dbReference type="NCBI Taxonomy" id="270547"/>
    <lineage>
        <taxon>Eukaryota</taxon>
        <taxon>Metazoa</taxon>
        <taxon>Chordata</taxon>
        <taxon>Craniata</taxon>
        <taxon>Vertebrata</taxon>
        <taxon>Euteleostomi</taxon>
        <taxon>Actinopterygii</taxon>
        <taxon>Neopterygii</taxon>
        <taxon>Teleostei</taxon>
        <taxon>Neoteleostei</taxon>
        <taxon>Acanthomorphata</taxon>
        <taxon>Carangaria</taxon>
        <taxon>Carangaria incertae sedis</taxon>
        <taxon>Centropomidae</taxon>
        <taxon>Lates</taxon>
    </lineage>
</organism>
<dbReference type="GO" id="GO:0016020">
    <property type="term" value="C:membrane"/>
    <property type="evidence" value="ECO:0007669"/>
    <property type="project" value="InterPro"/>
</dbReference>
<protein>
    <submittedName>
        <fullName evidence="18">Complement factor I-like protein</fullName>
    </submittedName>
</protein>
<dbReference type="InterPro" id="IPR002172">
    <property type="entry name" value="LDrepeatLR_classA_rpt"/>
</dbReference>
<evidence type="ECO:0000256" key="11">
    <source>
        <dbReference type="ARBA" id="ARBA00024195"/>
    </source>
</evidence>
<keyword evidence="6" id="KW-0378">Hydrolase</keyword>
<proteinExistence type="inferred from homology"/>
<dbReference type="InterPro" id="IPR023415">
    <property type="entry name" value="LDLR_class-A_CS"/>
</dbReference>
<dbReference type="SMART" id="SM00192">
    <property type="entry name" value="LDLa"/>
    <property type="match status" value="2"/>
</dbReference>
<keyword evidence="9 13" id="KW-1015">Disulfide bond</keyword>
<dbReference type="Gene3D" id="2.40.10.10">
    <property type="entry name" value="Trypsin-like serine proteases"/>
    <property type="match status" value="1"/>
</dbReference>
<feature type="disulfide bond" evidence="12">
    <location>
        <begin position="273"/>
        <end position="291"/>
    </location>
</feature>
<evidence type="ECO:0000256" key="3">
    <source>
        <dbReference type="ARBA" id="ARBA00022670"/>
    </source>
</evidence>
<dbReference type="EMBL" id="BRZM01000232">
    <property type="protein sequence ID" value="GLD69449.1"/>
    <property type="molecule type" value="Genomic_DNA"/>
</dbReference>
<dbReference type="PROSITE" id="PS50287">
    <property type="entry name" value="SRCR_2"/>
    <property type="match status" value="1"/>
</dbReference>
<dbReference type="Pfam" id="PF00530">
    <property type="entry name" value="SRCR"/>
    <property type="match status" value="1"/>
</dbReference>
<reference evidence="18" key="1">
    <citation type="submission" date="2022-08" db="EMBL/GenBank/DDBJ databases">
        <title>Genome sequencing of akame (Lates japonicus).</title>
        <authorList>
            <person name="Hashiguchi Y."/>
            <person name="Takahashi H."/>
        </authorList>
    </citation>
    <scope>NUCLEOTIDE SEQUENCE</scope>
    <source>
        <strain evidence="18">Kochi</strain>
    </source>
</reference>
<dbReference type="PANTHER" id="PTHR24252:SF7">
    <property type="entry name" value="HYALIN"/>
    <property type="match status" value="1"/>
</dbReference>
<evidence type="ECO:0000256" key="9">
    <source>
        <dbReference type="ARBA" id="ARBA00023157"/>
    </source>
</evidence>
<feature type="chain" id="PRO_5042160769" evidence="15">
    <location>
        <begin position="21"/>
        <end position="624"/>
    </location>
</feature>
<dbReference type="PROSITE" id="PS50240">
    <property type="entry name" value="TRYPSIN_DOM"/>
    <property type="match status" value="1"/>
</dbReference>
<dbReference type="GO" id="GO:0006508">
    <property type="term" value="P:proteolysis"/>
    <property type="evidence" value="ECO:0007669"/>
    <property type="project" value="UniProtKB-KW"/>
</dbReference>
<dbReference type="GO" id="GO:0005576">
    <property type="term" value="C:extracellular region"/>
    <property type="evidence" value="ECO:0007669"/>
    <property type="project" value="UniProtKB-SubCell"/>
</dbReference>
<evidence type="ECO:0000256" key="14">
    <source>
        <dbReference type="SAM" id="MobiDB-lite"/>
    </source>
</evidence>
<dbReference type="SMART" id="SM00057">
    <property type="entry name" value="FIMAC"/>
    <property type="match status" value="1"/>
</dbReference>
<dbReference type="Pfam" id="PF21286">
    <property type="entry name" value="CFAI_FIMAC_N"/>
    <property type="match status" value="1"/>
</dbReference>
<dbReference type="GO" id="GO:0004252">
    <property type="term" value="F:serine-type endopeptidase activity"/>
    <property type="evidence" value="ECO:0007669"/>
    <property type="project" value="InterPro"/>
</dbReference>
<dbReference type="SUPFAM" id="SSF56487">
    <property type="entry name" value="SRCR-like"/>
    <property type="match status" value="1"/>
</dbReference>
<evidence type="ECO:0000259" key="17">
    <source>
        <dbReference type="PROSITE" id="PS50287"/>
    </source>
</evidence>
<dbReference type="InterPro" id="IPR001190">
    <property type="entry name" value="SRCR"/>
</dbReference>
<dbReference type="GO" id="GO:0002376">
    <property type="term" value="P:immune system process"/>
    <property type="evidence" value="ECO:0007669"/>
    <property type="project" value="UniProtKB-KW"/>
</dbReference>
<accession>A0AAD3RGA9</accession>
<dbReference type="SMART" id="SM00202">
    <property type="entry name" value="SR"/>
    <property type="match status" value="1"/>
</dbReference>
<feature type="domain" description="Peptidase S1" evidence="16">
    <location>
        <begin position="360"/>
        <end position="615"/>
    </location>
</feature>
<evidence type="ECO:0000259" key="16">
    <source>
        <dbReference type="PROSITE" id="PS50240"/>
    </source>
</evidence>
<dbReference type="CDD" id="cd00190">
    <property type="entry name" value="Tryp_SPc"/>
    <property type="match status" value="1"/>
</dbReference>
<keyword evidence="5" id="KW-0677">Repeat</keyword>
<dbReference type="PROSITE" id="PS00134">
    <property type="entry name" value="TRYPSIN_HIS"/>
    <property type="match status" value="1"/>
</dbReference>
<dbReference type="InterPro" id="IPR048719">
    <property type="entry name" value="CFAI_KAZAL"/>
</dbReference>
<keyword evidence="19" id="KW-1185">Reference proteome</keyword>
<dbReference type="CDD" id="cd00112">
    <property type="entry name" value="LDLa"/>
    <property type="match status" value="2"/>
</dbReference>
<dbReference type="InterPro" id="IPR003884">
    <property type="entry name" value="FacI_MAC"/>
</dbReference>
<dbReference type="PROSITE" id="PS50068">
    <property type="entry name" value="LDLRA_2"/>
    <property type="match status" value="2"/>
</dbReference>
<comment type="subcellular location">
    <subcellularLocation>
        <location evidence="1">Secreted</location>
    </subcellularLocation>
</comment>
<feature type="disulfide bond" evidence="12">
    <location>
        <begin position="266"/>
        <end position="278"/>
    </location>
</feature>
<evidence type="ECO:0000313" key="18">
    <source>
        <dbReference type="EMBL" id="GLD69449.1"/>
    </source>
</evidence>
<name>A0AAD3RGA9_LATJO</name>
<evidence type="ECO:0000256" key="8">
    <source>
        <dbReference type="ARBA" id="ARBA00022859"/>
    </source>
</evidence>
<dbReference type="AlphaFoldDB" id="A0AAD3RGA9"/>
<dbReference type="InterPro" id="IPR043504">
    <property type="entry name" value="Peptidase_S1_PA_chymotrypsin"/>
</dbReference>
<keyword evidence="3" id="KW-0645">Protease</keyword>
<keyword evidence="4 15" id="KW-0732">Signal</keyword>
<evidence type="ECO:0000256" key="5">
    <source>
        <dbReference type="ARBA" id="ARBA00022737"/>
    </source>
</evidence>
<dbReference type="FunFam" id="2.40.10.10:FF:000002">
    <property type="entry name" value="Transmembrane protease serine"/>
    <property type="match status" value="1"/>
</dbReference>
<dbReference type="Pfam" id="PF00057">
    <property type="entry name" value="Ldl_recept_a"/>
    <property type="match status" value="2"/>
</dbReference>
<keyword evidence="2" id="KW-0964">Secreted</keyword>
<dbReference type="InterPro" id="IPR009003">
    <property type="entry name" value="Peptidase_S1_PA"/>
</dbReference>
<dbReference type="InterPro" id="IPR036772">
    <property type="entry name" value="SRCR-like_dom_sf"/>
</dbReference>
<comment type="caution">
    <text evidence="18">The sequence shown here is derived from an EMBL/GenBank/DDBJ whole genome shotgun (WGS) entry which is preliminary data.</text>
</comment>